<organism evidence="1 2">
    <name type="scientific">Rhipicephalus microplus</name>
    <name type="common">Cattle tick</name>
    <name type="synonym">Boophilus microplus</name>
    <dbReference type="NCBI Taxonomy" id="6941"/>
    <lineage>
        <taxon>Eukaryota</taxon>
        <taxon>Metazoa</taxon>
        <taxon>Ecdysozoa</taxon>
        <taxon>Arthropoda</taxon>
        <taxon>Chelicerata</taxon>
        <taxon>Arachnida</taxon>
        <taxon>Acari</taxon>
        <taxon>Parasitiformes</taxon>
        <taxon>Ixodida</taxon>
        <taxon>Ixodoidea</taxon>
        <taxon>Ixodidae</taxon>
        <taxon>Rhipicephalinae</taxon>
        <taxon>Rhipicephalus</taxon>
        <taxon>Boophilus</taxon>
    </lineage>
</organism>
<gene>
    <name evidence="1" type="ORF">HPB51_015534</name>
</gene>
<dbReference type="Proteomes" id="UP000821866">
    <property type="component" value="Chromosome 6"/>
</dbReference>
<evidence type="ECO:0000313" key="1">
    <source>
        <dbReference type="EMBL" id="KAH8023736.1"/>
    </source>
</evidence>
<reference evidence="1" key="1">
    <citation type="journal article" date="2020" name="Cell">
        <title>Large-Scale Comparative Analyses of Tick Genomes Elucidate Their Genetic Diversity and Vector Capacities.</title>
        <authorList>
            <consortium name="Tick Genome and Microbiome Consortium (TIGMIC)"/>
            <person name="Jia N."/>
            <person name="Wang J."/>
            <person name="Shi W."/>
            <person name="Du L."/>
            <person name="Sun Y."/>
            <person name="Zhan W."/>
            <person name="Jiang J.F."/>
            <person name="Wang Q."/>
            <person name="Zhang B."/>
            <person name="Ji P."/>
            <person name="Bell-Sakyi L."/>
            <person name="Cui X.M."/>
            <person name="Yuan T.T."/>
            <person name="Jiang B.G."/>
            <person name="Yang W.F."/>
            <person name="Lam T.T."/>
            <person name="Chang Q.C."/>
            <person name="Ding S.J."/>
            <person name="Wang X.J."/>
            <person name="Zhu J.G."/>
            <person name="Ruan X.D."/>
            <person name="Zhao L."/>
            <person name="Wei J.T."/>
            <person name="Ye R.Z."/>
            <person name="Que T.C."/>
            <person name="Du C.H."/>
            <person name="Zhou Y.H."/>
            <person name="Cheng J.X."/>
            <person name="Dai P.F."/>
            <person name="Guo W.B."/>
            <person name="Han X.H."/>
            <person name="Huang E.J."/>
            <person name="Li L.F."/>
            <person name="Wei W."/>
            <person name="Gao Y.C."/>
            <person name="Liu J.Z."/>
            <person name="Shao H.Z."/>
            <person name="Wang X."/>
            <person name="Wang C.C."/>
            <person name="Yang T.C."/>
            <person name="Huo Q.B."/>
            <person name="Li W."/>
            <person name="Chen H.Y."/>
            <person name="Chen S.E."/>
            <person name="Zhou L.G."/>
            <person name="Ni X.B."/>
            <person name="Tian J.H."/>
            <person name="Sheng Y."/>
            <person name="Liu T."/>
            <person name="Pan Y.S."/>
            <person name="Xia L.Y."/>
            <person name="Li J."/>
            <person name="Zhao F."/>
            <person name="Cao W.C."/>
        </authorList>
    </citation>
    <scope>NUCLEOTIDE SEQUENCE</scope>
    <source>
        <strain evidence="1">Rmic-2018</strain>
    </source>
</reference>
<reference evidence="1" key="2">
    <citation type="submission" date="2021-09" db="EMBL/GenBank/DDBJ databases">
        <authorList>
            <person name="Jia N."/>
            <person name="Wang J."/>
            <person name="Shi W."/>
            <person name="Du L."/>
            <person name="Sun Y."/>
            <person name="Zhan W."/>
            <person name="Jiang J."/>
            <person name="Wang Q."/>
            <person name="Zhang B."/>
            <person name="Ji P."/>
            <person name="Sakyi L.B."/>
            <person name="Cui X."/>
            <person name="Yuan T."/>
            <person name="Jiang B."/>
            <person name="Yang W."/>
            <person name="Lam T.T.-Y."/>
            <person name="Chang Q."/>
            <person name="Ding S."/>
            <person name="Wang X."/>
            <person name="Zhu J."/>
            <person name="Ruan X."/>
            <person name="Zhao L."/>
            <person name="Wei J."/>
            <person name="Que T."/>
            <person name="Du C."/>
            <person name="Cheng J."/>
            <person name="Dai P."/>
            <person name="Han X."/>
            <person name="Huang E."/>
            <person name="Gao Y."/>
            <person name="Liu J."/>
            <person name="Shao H."/>
            <person name="Ye R."/>
            <person name="Li L."/>
            <person name="Wei W."/>
            <person name="Wang X."/>
            <person name="Wang C."/>
            <person name="Huo Q."/>
            <person name="Li W."/>
            <person name="Guo W."/>
            <person name="Chen H."/>
            <person name="Chen S."/>
            <person name="Zhou L."/>
            <person name="Zhou L."/>
            <person name="Ni X."/>
            <person name="Tian J."/>
            <person name="Zhou Y."/>
            <person name="Sheng Y."/>
            <person name="Liu T."/>
            <person name="Pan Y."/>
            <person name="Xia L."/>
            <person name="Li J."/>
            <person name="Zhao F."/>
            <person name="Cao W."/>
        </authorList>
    </citation>
    <scope>NUCLEOTIDE SEQUENCE</scope>
    <source>
        <strain evidence="1">Rmic-2018</strain>
        <tissue evidence="1">Larvae</tissue>
    </source>
</reference>
<accession>A0A9J6DP93</accession>
<comment type="caution">
    <text evidence="1">The sequence shown here is derived from an EMBL/GenBank/DDBJ whole genome shotgun (WGS) entry which is preliminary data.</text>
</comment>
<protein>
    <submittedName>
        <fullName evidence="1">Uncharacterized protein</fullName>
    </submittedName>
</protein>
<sequence length="127" mass="14236">MDTTRSVATVDPMRYGSADSLGDILVHLEGASGCFSGSPIDYRMPCTASEDAVCQIVASVPLWNEFLCWLDLELRELPGGGTQLGLEHVRNVCDTWPTPVQLRQSTTLVYWLLKTHRWWRPSRSQPS</sequence>
<name>A0A9J6DP93_RHIMP</name>
<dbReference type="EMBL" id="JABSTU010000008">
    <property type="protein sequence ID" value="KAH8023736.1"/>
    <property type="molecule type" value="Genomic_DNA"/>
</dbReference>
<evidence type="ECO:0000313" key="2">
    <source>
        <dbReference type="Proteomes" id="UP000821866"/>
    </source>
</evidence>
<keyword evidence="2" id="KW-1185">Reference proteome</keyword>
<proteinExistence type="predicted"/>
<dbReference type="AlphaFoldDB" id="A0A9J6DP93"/>